<dbReference type="Pfam" id="PF04355">
    <property type="entry name" value="BamE"/>
    <property type="match status" value="1"/>
</dbReference>
<feature type="chain" id="PRO_5038724129" evidence="3">
    <location>
        <begin position="24"/>
        <end position="164"/>
    </location>
</feature>
<dbReference type="InterPro" id="IPR037873">
    <property type="entry name" value="BamE-like"/>
</dbReference>
<evidence type="ECO:0000256" key="1">
    <source>
        <dbReference type="ARBA" id="ARBA00022729"/>
    </source>
</evidence>
<dbReference type="InterPro" id="IPR007450">
    <property type="entry name" value="BamE_dom"/>
</dbReference>
<evidence type="ECO:0000313" key="5">
    <source>
        <dbReference type="EMBL" id="MBK8891636.1"/>
    </source>
</evidence>
<evidence type="ECO:0000256" key="3">
    <source>
        <dbReference type="SAM" id="SignalP"/>
    </source>
</evidence>
<evidence type="ECO:0000313" key="6">
    <source>
        <dbReference type="Proteomes" id="UP000808146"/>
    </source>
</evidence>
<keyword evidence="1 3" id="KW-0732">Signal</keyword>
<dbReference type="GO" id="GO:0019867">
    <property type="term" value="C:outer membrane"/>
    <property type="evidence" value="ECO:0007669"/>
    <property type="project" value="InterPro"/>
</dbReference>
<feature type="signal peptide" evidence="3">
    <location>
        <begin position="1"/>
        <end position="23"/>
    </location>
</feature>
<sequence length="164" mass="18288">MKTKNWITTAMAAIAAAILPACDSVVLQDIKPGVTTAVELRAKMGNPGFEFRNEDGSVTWEYSRQPAGVHCYMITLGPDQIVRSLDQVLTEASYAKAREGMTRDQIRRLLGRPASSVVFDNLREEVWEWHIEGTPHNEETYLNIFFDTSSGLLKKAGKRVAMKG</sequence>
<comment type="caution">
    <text evidence="5">The sequence shown here is derived from an EMBL/GenBank/DDBJ whole genome shotgun (WGS) entry which is preliminary data.</text>
</comment>
<proteinExistence type="predicted"/>
<dbReference type="Proteomes" id="UP000808146">
    <property type="component" value="Unassembled WGS sequence"/>
</dbReference>
<organism evidence="5 6">
    <name type="scientific">Candidatus Dechloromonas phosphorivorans</name>
    <dbReference type="NCBI Taxonomy" id="2899244"/>
    <lineage>
        <taxon>Bacteria</taxon>
        <taxon>Pseudomonadati</taxon>
        <taxon>Pseudomonadota</taxon>
        <taxon>Betaproteobacteria</taxon>
        <taxon>Rhodocyclales</taxon>
        <taxon>Azonexaceae</taxon>
        <taxon>Dechloromonas</taxon>
    </lineage>
</organism>
<protein>
    <submittedName>
        <fullName evidence="5">Outer membrane protein assembly factor BamE</fullName>
    </submittedName>
</protein>
<name>A0A9D7QIQ3_9RHOO</name>
<feature type="domain" description="Outer membrane protein assembly factor BamE" evidence="4">
    <location>
        <begin position="88"/>
        <end position="147"/>
    </location>
</feature>
<dbReference type="EMBL" id="JADKBR010000018">
    <property type="protein sequence ID" value="MBK8891636.1"/>
    <property type="molecule type" value="Genomic_DNA"/>
</dbReference>
<keyword evidence="2" id="KW-0472">Membrane</keyword>
<dbReference type="Gene3D" id="3.30.1450.10">
    <property type="match status" value="1"/>
</dbReference>
<reference evidence="6" key="1">
    <citation type="journal article" date="2021" name="Nat. Commun.">
        <title>Connecting structure to function with the recovery of over 1000 high-quality metagenome-assembled genomes from activated sludge using long-read sequencing.</title>
        <authorList>
            <person name="Singleton C.M."/>
            <person name="Petriglieri F."/>
            <person name="Kristensen J.M."/>
            <person name="Kirkegaard R.H."/>
            <person name="Michaelsen T.Y."/>
            <person name="Andersen M.H."/>
            <person name="Kondrotaite Z."/>
            <person name="Karst S.M."/>
            <person name="Dueholm M.S."/>
            <person name="Nielsen P.H."/>
            <person name="Albertsen M."/>
        </authorList>
    </citation>
    <scope>NUCLEOTIDE SEQUENCE [LARGE SCALE GENOMIC DNA]</scope>
</reference>
<gene>
    <name evidence="5" type="primary">bamE</name>
    <name evidence="5" type="ORF">IPN75_15290</name>
</gene>
<evidence type="ECO:0000259" key="4">
    <source>
        <dbReference type="Pfam" id="PF04355"/>
    </source>
</evidence>
<dbReference type="AlphaFoldDB" id="A0A9D7QIQ3"/>
<evidence type="ECO:0000256" key="2">
    <source>
        <dbReference type="ARBA" id="ARBA00023136"/>
    </source>
</evidence>
<accession>A0A9D7QIQ3</accession>